<dbReference type="Proteomes" id="UP000297014">
    <property type="component" value="Unassembled WGS sequence"/>
</dbReference>
<evidence type="ECO:0000313" key="2">
    <source>
        <dbReference type="Proteomes" id="UP000297014"/>
    </source>
</evidence>
<protein>
    <recommendedName>
        <fullName evidence="3">Integrase</fullName>
    </recommendedName>
</protein>
<sequence length="67" mass="7902">MSKRRTVLSEDELRIATKTSNGTTDEEALKLFFEDCLLRNLRPHTFKYYRESLKAEGKIHYAIKKPL</sequence>
<evidence type="ECO:0008006" key="3">
    <source>
        <dbReference type="Google" id="ProtNLM"/>
    </source>
</evidence>
<reference evidence="1 2" key="1">
    <citation type="submission" date="2014-01" db="EMBL/GenBank/DDBJ databases">
        <title>Draft genome sequencing of Bacillus alcalophilus CGMCC 1.3604.</title>
        <authorList>
            <person name="Yang J."/>
            <person name="Diao L."/>
            <person name="Yang S."/>
        </authorList>
    </citation>
    <scope>NUCLEOTIDE SEQUENCE [LARGE SCALE GENOMIC DNA]</scope>
    <source>
        <strain evidence="1 2">CGMCC 1.3604</strain>
    </source>
</reference>
<gene>
    <name evidence="1" type="ORF">AJ85_10810</name>
</gene>
<accession>A0A4S4JYT4</accession>
<name>A0A4S4JYT4_ALKAL</name>
<dbReference type="RefSeq" id="WP_052044421.1">
    <property type="nucleotide sequence ID" value="NZ_ALPT02000121.1"/>
</dbReference>
<proteinExistence type="predicted"/>
<dbReference type="EMBL" id="JALP01000153">
    <property type="protein sequence ID" value="THG90433.1"/>
    <property type="molecule type" value="Genomic_DNA"/>
</dbReference>
<dbReference type="AlphaFoldDB" id="A0A4S4JYT4"/>
<organism evidence="1 2">
    <name type="scientific">Alkalihalobacillus alcalophilus ATCC 27647 = CGMCC 1.3604</name>
    <dbReference type="NCBI Taxonomy" id="1218173"/>
    <lineage>
        <taxon>Bacteria</taxon>
        <taxon>Bacillati</taxon>
        <taxon>Bacillota</taxon>
        <taxon>Bacilli</taxon>
        <taxon>Bacillales</taxon>
        <taxon>Bacillaceae</taxon>
        <taxon>Alkalihalobacillus</taxon>
    </lineage>
</organism>
<comment type="caution">
    <text evidence="1">The sequence shown here is derived from an EMBL/GenBank/DDBJ whole genome shotgun (WGS) entry which is preliminary data.</text>
</comment>
<evidence type="ECO:0000313" key="1">
    <source>
        <dbReference type="EMBL" id="THG90433.1"/>
    </source>
</evidence>